<reference evidence="2" key="1">
    <citation type="submission" date="2025-08" db="UniProtKB">
        <authorList>
            <consortium name="Ensembl"/>
        </authorList>
    </citation>
    <scope>IDENTIFICATION</scope>
</reference>
<evidence type="ECO:0000313" key="3">
    <source>
        <dbReference type="Proteomes" id="UP000261540"/>
    </source>
</evidence>
<evidence type="ECO:0000313" key="2">
    <source>
        <dbReference type="Ensembl" id="ENSPKIP00000005628.1"/>
    </source>
</evidence>
<feature type="compositionally biased region" description="Polar residues" evidence="1">
    <location>
        <begin position="1431"/>
        <end position="1465"/>
    </location>
</feature>
<feature type="compositionally biased region" description="Polar residues" evidence="1">
    <location>
        <begin position="642"/>
        <end position="680"/>
    </location>
</feature>
<dbReference type="Proteomes" id="UP000261540">
    <property type="component" value="Unplaced"/>
</dbReference>
<feature type="compositionally biased region" description="Low complexity" evidence="1">
    <location>
        <begin position="174"/>
        <end position="186"/>
    </location>
</feature>
<feature type="compositionally biased region" description="Polar residues" evidence="1">
    <location>
        <begin position="608"/>
        <end position="617"/>
    </location>
</feature>
<sequence>MQSFRESSAPPTPHLGFTSAIDGGRGASSYLAQPLGPQNSPRMPEEYVGVQQQQHNPHSMMSLQSSQAALMQGYGSRGRGGGSGEALPCDAKHGGGNGTNSPYRKDMMDYYYSSTSKEGHRRGGQGLGYGTGLGFSNMDGQVPHQYRPVRTSGSASGMSRYQMDYGAIAGSGGSSNNSNGSSGAGAFSPSHQYSLGQNPPVQTAAGPQIPLRHQAPNYPSHQTLHHGQLQRGYALPGHRFPPPFSHYPANAPTGPAGVYNSLPQRYQSGRSGGSFESKSNNSSSATSSHNLGLANHNNTGLFDSVGQSYPISDYLYNSQSSHSHPAHPVHPHRHPQQSLGPGYDTLKTHPSNLLNQPGLPYPKHPSSSKSSSMNLSVPQFPSHDVSKSPMHSQTQQAQIHQNFSPISNPSPVASVVQSPSCSSSPSPLMGVLEGAGSSVVPPTHSQSHPPIQKSRNSHNRLLQMMSQLSPTPSSNSNSSSCGSSGNISTAGLNANTGSSHSQTRLRVGTKGGGSDEHSSSSFYSSSSHDKLTLDPGTNSLIALSSQVAKLPDTVQHVMLSGSVLSDKRNKDTGHQIQKPMHAMLADQQRNSDVSAPCGAPIRTEPSKRPNSGGTNSECGIDEDSQPLESPRDDGGDGEELSETPTEKMTTLSETKSTGSCPPPQNQKNQAEVKSQNEGSQVSPLPDSSAPSSSSFSSHLSPSVQHSAFLSPTHPPSTSLSVSSTHSPTIISSAKSSVSCVQPKVMDCEQLSNKNEQGVNKGSKIAEGKHNSDICQGREKYGKEKRKTKQNEEESHTEECTKEKEGEIEKLKDFERSNEPGVKQNSTETHTAGGVGVIVSTRSEITQQEEQSNAVMSEPTYTPDCPNNPGSYSSYSKQQTPSQFSFTNSSNHNGESRGNLTTNPSPHGAKVSPKSSVEHWLASHAHSDTQKALLGYSKSPQNSGMKNSGRPLLSEVGMGPNFQFQDYCQPQRQYSPEVRKTLDIDGHGRKDIGSVTERGRDSNAQLQQPFPSLLQEVLQGYHTDKNYGRSERIAQQFQASITHNYSHYRHSQTTMEHTRPHVMTSQARMAMNHLIQTQTSAYEKLYPLKERHESEVCIGQDPPVCSWGTVGVGTKRAQWNHLDKCKVESPSHSTSTMPLSADLSILPHSRHINLADYSLPSRKLSSNHSSPSSAVQQLLLQETDQIRHSGITVGQPQNTSLSERRSVICDISPSCLATPDRELDGVKGERSNCESQSECKGTSVIQQSVTFSATVDKGSTSNGQGVKREMELEEKQQDIKKAHHLETSVKNDSPANENVSEHDNASHQPQDKKPFKDGRVNSEKLTPYQPHHPPHSHSNTHSSPASSRFQSYFEGSEESNHSAVTGGFGFKDRRKETNKTLQHPHHLSPHHNFPSLSQAQNPQSADKLQMYLQSNSSSLRSSRSSDGWAAPNNIQNSSKDATFPGSGQQQSHLATDQRQLPKTSPHGSFCEKMQDQTSEKEKEGKREEENIQRQQQPPPSVLPLAPPTETKQLESNPSRVESQNILKSLHGASDKGGSSSKGINITTHGKARTGSSGDTNPLMMRRRVRSFISPIPAKRQHQDVSQQQPGTPSQHSNIVLSSATRHVSSGLSSPNAALYNLTNQKTHSTTPPQSDSPKSPSSFVKTKILPPRKSRGLKLEAIVQKITPTLKKTANTHSNISMDSVSNHLSLTEIPSYGPDTHDHDSTDGVFIRAGAESENCLTYLSEGLSLDDIILNIQALHLPLPTLVTLTRINASSNVI</sequence>
<feature type="compositionally biased region" description="Polar residues" evidence="1">
    <location>
        <begin position="1254"/>
        <end position="1263"/>
    </location>
</feature>
<dbReference type="GO" id="GO:0005634">
    <property type="term" value="C:nucleus"/>
    <property type="evidence" value="ECO:0007669"/>
    <property type="project" value="TreeGrafter"/>
</dbReference>
<feature type="region of interest" description="Disordered" evidence="1">
    <location>
        <begin position="586"/>
        <end position="739"/>
    </location>
</feature>
<feature type="compositionally biased region" description="Polar residues" evidence="1">
    <location>
        <begin position="1542"/>
        <end position="1558"/>
    </location>
</feature>
<feature type="compositionally biased region" description="Polar residues" evidence="1">
    <location>
        <begin position="490"/>
        <end position="504"/>
    </location>
</feature>
<feature type="compositionally biased region" description="Basic and acidic residues" evidence="1">
    <location>
        <begin position="1298"/>
        <end position="1321"/>
    </location>
</feature>
<feature type="compositionally biased region" description="Polar residues" evidence="1">
    <location>
        <begin position="839"/>
        <end position="854"/>
    </location>
</feature>
<feature type="compositionally biased region" description="Gly residues" evidence="1">
    <location>
        <begin position="75"/>
        <end position="84"/>
    </location>
</feature>
<feature type="compositionally biased region" description="Polar residues" evidence="1">
    <location>
        <begin position="189"/>
        <end position="201"/>
    </location>
</feature>
<feature type="compositionally biased region" description="Basic and acidic residues" evidence="1">
    <location>
        <begin position="788"/>
        <end position="817"/>
    </location>
</feature>
<dbReference type="GO" id="GO:0006357">
    <property type="term" value="P:regulation of transcription by RNA polymerase II"/>
    <property type="evidence" value="ECO:0007669"/>
    <property type="project" value="TreeGrafter"/>
</dbReference>
<dbReference type="Ensembl" id="ENSPKIT00000029635.1">
    <property type="protein sequence ID" value="ENSPKIP00000005628.1"/>
    <property type="gene ID" value="ENSPKIG00000022231.1"/>
</dbReference>
<organism evidence="2 3">
    <name type="scientific">Paramormyrops kingsleyae</name>
    <dbReference type="NCBI Taxonomy" id="1676925"/>
    <lineage>
        <taxon>Eukaryota</taxon>
        <taxon>Metazoa</taxon>
        <taxon>Chordata</taxon>
        <taxon>Craniata</taxon>
        <taxon>Vertebrata</taxon>
        <taxon>Euteleostomi</taxon>
        <taxon>Actinopterygii</taxon>
        <taxon>Neopterygii</taxon>
        <taxon>Teleostei</taxon>
        <taxon>Osteoglossocephala</taxon>
        <taxon>Osteoglossomorpha</taxon>
        <taxon>Osteoglossiformes</taxon>
        <taxon>Mormyridae</taxon>
        <taxon>Paramormyrops</taxon>
    </lineage>
</organism>
<protein>
    <recommendedName>
        <fullName evidence="4">PHD-type domain-containing protein</fullName>
    </recommendedName>
</protein>
<feature type="compositionally biased region" description="Polar residues" evidence="1">
    <location>
        <begin position="50"/>
        <end position="69"/>
    </location>
</feature>
<feature type="region of interest" description="Disordered" evidence="1">
    <location>
        <begin position="1623"/>
        <end position="1649"/>
    </location>
</feature>
<feature type="compositionally biased region" description="Polar residues" evidence="1">
    <location>
        <begin position="867"/>
        <end position="904"/>
    </location>
</feature>
<feature type="region of interest" description="Disordered" evidence="1">
    <location>
        <begin position="751"/>
        <end position="925"/>
    </location>
</feature>
<feature type="region of interest" description="Disordered" evidence="1">
    <location>
        <begin position="172"/>
        <end position="291"/>
    </location>
</feature>
<feature type="compositionally biased region" description="Basic and acidic residues" evidence="1">
    <location>
        <begin position="1471"/>
        <end position="1490"/>
    </location>
</feature>
<dbReference type="PANTHER" id="PTHR14955">
    <property type="entry name" value="RETINOIC ACID INDUCED 1/TRANSCRIPTION FACTOR 20"/>
    <property type="match status" value="1"/>
</dbReference>
<feature type="compositionally biased region" description="Low complexity" evidence="1">
    <location>
        <begin position="469"/>
        <end position="489"/>
    </location>
</feature>
<feature type="compositionally biased region" description="Low complexity" evidence="1">
    <location>
        <begin position="1413"/>
        <end position="1424"/>
    </location>
</feature>
<feature type="region of interest" description="Disordered" evidence="1">
    <location>
        <begin position="1575"/>
        <end position="1595"/>
    </location>
</feature>
<feature type="compositionally biased region" description="Basic and acidic residues" evidence="1">
    <location>
        <begin position="763"/>
        <end position="781"/>
    </location>
</feature>
<feature type="compositionally biased region" description="Low complexity" evidence="1">
    <location>
        <begin position="407"/>
        <end position="427"/>
    </location>
</feature>
<reference evidence="2" key="2">
    <citation type="submission" date="2025-09" db="UniProtKB">
        <authorList>
            <consortium name="Ensembl"/>
        </authorList>
    </citation>
    <scope>IDENTIFICATION</scope>
</reference>
<dbReference type="InterPro" id="IPR052440">
    <property type="entry name" value="Trans_Reg/Chrom_Remod"/>
</dbReference>
<feature type="compositionally biased region" description="Polar residues" evidence="1">
    <location>
        <begin position="389"/>
        <end position="406"/>
    </location>
</feature>
<feature type="compositionally biased region" description="Low complexity" evidence="1">
    <location>
        <begin position="1335"/>
        <end position="1346"/>
    </location>
</feature>
<keyword evidence="3" id="KW-1185">Reference proteome</keyword>
<feature type="compositionally biased region" description="Polar residues" evidence="1">
    <location>
        <begin position="1393"/>
        <end position="1405"/>
    </location>
</feature>
<feature type="compositionally biased region" description="Low complexity" evidence="1">
    <location>
        <begin position="681"/>
        <end position="728"/>
    </location>
</feature>
<evidence type="ECO:0000256" key="1">
    <source>
        <dbReference type="SAM" id="MobiDB-lite"/>
    </source>
</evidence>
<feature type="region of interest" description="Disordered" evidence="1">
    <location>
        <begin position="1"/>
        <end position="104"/>
    </location>
</feature>
<dbReference type="PANTHER" id="PTHR14955:SF8">
    <property type="entry name" value="SI:CH211-165G14.1-RELATED"/>
    <property type="match status" value="1"/>
</dbReference>
<feature type="compositionally biased region" description="Basic and acidic residues" evidence="1">
    <location>
        <begin position="1265"/>
        <end position="1288"/>
    </location>
</feature>
<feature type="region of interest" description="Disordered" evidence="1">
    <location>
        <begin position="316"/>
        <end position="454"/>
    </location>
</feature>
<name>A0A3B3QHN7_9TELE</name>
<accession>A0A3B3QHN7</accession>
<feature type="compositionally biased region" description="Low complexity" evidence="1">
    <location>
        <begin position="1627"/>
        <end position="1641"/>
    </location>
</feature>
<dbReference type="GeneTree" id="ENSGT00940000157896"/>
<feature type="compositionally biased region" description="Polar residues" evidence="1">
    <location>
        <begin position="1582"/>
        <end position="1595"/>
    </location>
</feature>
<feature type="region of interest" description="Disordered" evidence="1">
    <location>
        <begin position="467"/>
        <end position="529"/>
    </location>
</feature>
<feature type="compositionally biased region" description="Basic residues" evidence="1">
    <location>
        <begin position="324"/>
        <end position="335"/>
    </location>
</feature>
<proteinExistence type="predicted"/>
<feature type="compositionally biased region" description="Polar residues" evidence="1">
    <location>
        <begin position="729"/>
        <end position="739"/>
    </location>
</feature>
<feature type="compositionally biased region" description="Pro residues" evidence="1">
    <location>
        <begin position="1495"/>
        <end position="1505"/>
    </location>
</feature>
<dbReference type="STRING" id="1676925.ENSPKIP00000005628"/>
<evidence type="ECO:0008006" key="4">
    <source>
        <dbReference type="Google" id="ProtNLM"/>
    </source>
</evidence>
<feature type="region of interest" description="Disordered" evidence="1">
    <location>
        <begin position="1254"/>
        <end position="1563"/>
    </location>
</feature>
<feature type="compositionally biased region" description="Low complexity" evidence="1">
    <location>
        <begin position="273"/>
        <end position="291"/>
    </location>
</feature>
<feature type="compositionally biased region" description="Polar residues" evidence="1">
    <location>
        <begin position="1508"/>
        <end position="1525"/>
    </location>
</feature>